<keyword evidence="1" id="KW-0812">Transmembrane</keyword>
<organism evidence="3 4">
    <name type="scientific">Floricoccus penangensis</name>
    <dbReference type="NCBI Taxonomy" id="1859475"/>
    <lineage>
        <taxon>Bacteria</taxon>
        <taxon>Bacillati</taxon>
        <taxon>Bacillota</taxon>
        <taxon>Bacilli</taxon>
        <taxon>Lactobacillales</taxon>
        <taxon>Streptococcaceae</taxon>
        <taxon>Floricoccus</taxon>
    </lineage>
</organism>
<dbReference type="PIRSF" id="PIRSF019083">
    <property type="entry name" value="UCP019083_VanZ"/>
    <property type="match status" value="1"/>
</dbReference>
<dbReference type="InterPro" id="IPR006976">
    <property type="entry name" value="VanZ-like"/>
</dbReference>
<feature type="transmembrane region" description="Helical" evidence="1">
    <location>
        <begin position="117"/>
        <end position="133"/>
    </location>
</feature>
<evidence type="ECO:0000313" key="4">
    <source>
        <dbReference type="Proteomes" id="UP000177273"/>
    </source>
</evidence>
<dbReference type="Pfam" id="PF04892">
    <property type="entry name" value="VanZ"/>
    <property type="match status" value="1"/>
</dbReference>
<evidence type="ECO:0000313" key="3">
    <source>
        <dbReference type="EMBL" id="OFI47469.1"/>
    </source>
</evidence>
<feature type="domain" description="VanZ-like" evidence="2">
    <location>
        <begin position="13"/>
        <end position="168"/>
    </location>
</feature>
<feature type="transmembrane region" description="Helical" evidence="1">
    <location>
        <begin position="153"/>
        <end position="170"/>
    </location>
</feature>
<keyword evidence="1" id="KW-0472">Membrane</keyword>
<feature type="transmembrane region" description="Helical" evidence="1">
    <location>
        <begin position="84"/>
        <end position="105"/>
    </location>
</feature>
<dbReference type="EMBL" id="MKIQ01000006">
    <property type="protein sequence ID" value="OFI47469.1"/>
    <property type="molecule type" value="Genomic_DNA"/>
</dbReference>
<dbReference type="NCBIfam" id="NF037970">
    <property type="entry name" value="vanZ_1"/>
    <property type="match status" value="1"/>
</dbReference>
<keyword evidence="4" id="KW-1185">Reference proteome</keyword>
<name>A0A9Q5JH94_9LACT</name>
<dbReference type="Proteomes" id="UP000177273">
    <property type="component" value="Unassembled WGS sequence"/>
</dbReference>
<proteinExistence type="predicted"/>
<accession>A0A9Q5JH94</accession>
<gene>
    <name evidence="3" type="ORF">BG262_09985</name>
</gene>
<evidence type="ECO:0000256" key="1">
    <source>
        <dbReference type="SAM" id="Phobius"/>
    </source>
</evidence>
<evidence type="ECO:0000259" key="2">
    <source>
        <dbReference type="Pfam" id="PF04892"/>
    </source>
</evidence>
<sequence>MDEKKTINKKWIWLIILILVVIILLISSSMTYSQQSLVPDLDKIFPNQPFKDVLSKISFNYAGENISIANYGYAKFIEFFIRKLAHFVTFGVLSLAIYKSLSAFLSKNRTRQNENNFYNKLLVISLVIIIILASLDEFHQMLTGDRTPTIEDVILDSVGGLTFLLINRFVQYRKQQNK</sequence>
<dbReference type="RefSeq" id="WP_070787422.1">
    <property type="nucleotide sequence ID" value="NZ_CP075561.1"/>
</dbReference>
<dbReference type="InterPro" id="IPR016747">
    <property type="entry name" value="Phosphotransbutyrylase"/>
</dbReference>
<comment type="caution">
    <text evidence="3">The sequence shown here is derived from an EMBL/GenBank/DDBJ whole genome shotgun (WGS) entry which is preliminary data.</text>
</comment>
<feature type="transmembrane region" description="Helical" evidence="1">
    <location>
        <begin position="12"/>
        <end position="32"/>
    </location>
</feature>
<dbReference type="OrthoDB" id="291892at2"/>
<protein>
    <recommendedName>
        <fullName evidence="2">VanZ-like domain-containing protein</fullName>
    </recommendedName>
</protein>
<reference evidence="4" key="1">
    <citation type="submission" date="2016-09" db="EMBL/GenBank/DDBJ databases">
        <title>Draft genome sequence of a novel species of the family Streptococcaceae isolated from flowers.</title>
        <authorList>
            <person name="Chuah L.-O."/>
            <person name="Yap K.-P."/>
            <person name="Thong K.L."/>
            <person name="Liong M.T."/>
            <person name="Ahmad R."/>
            <person name="Rusul G."/>
        </authorList>
    </citation>
    <scope>NUCLEOTIDE SEQUENCE [LARGE SCALE GENOMIC DNA]</scope>
    <source>
        <strain evidence="4">HibF3</strain>
    </source>
</reference>
<keyword evidence="1" id="KW-1133">Transmembrane helix</keyword>
<dbReference type="AlphaFoldDB" id="A0A9Q5JH94"/>